<evidence type="ECO:0000313" key="11">
    <source>
        <dbReference type="Proteomes" id="UP000283387"/>
    </source>
</evidence>
<dbReference type="SUPFAM" id="SSF52279">
    <property type="entry name" value="Beta-D-glucan exohydrolase, C-terminal domain"/>
    <property type="match status" value="1"/>
</dbReference>
<evidence type="ECO:0000256" key="8">
    <source>
        <dbReference type="SAM" id="Phobius"/>
    </source>
</evidence>
<dbReference type="InterPro" id="IPR002772">
    <property type="entry name" value="Glyco_hydro_3_C"/>
</dbReference>
<dbReference type="PANTHER" id="PTHR30620">
    <property type="entry name" value="PERIPLASMIC BETA-GLUCOSIDASE-RELATED"/>
    <property type="match status" value="1"/>
</dbReference>
<comment type="similarity">
    <text evidence="2 7">Belongs to the glycosyl hydrolase 3 family.</text>
</comment>
<protein>
    <recommendedName>
        <fullName evidence="3">beta-glucosidase</fullName>
        <ecNumber evidence="3">3.2.1.21</ecNumber>
    </recommendedName>
</protein>
<evidence type="ECO:0000256" key="6">
    <source>
        <dbReference type="ARBA" id="ARBA00023295"/>
    </source>
</evidence>
<dbReference type="Gene3D" id="2.60.40.10">
    <property type="entry name" value="Immunoglobulins"/>
    <property type="match status" value="1"/>
</dbReference>
<name>A0A419W603_9BACT</name>
<organism evidence="10 11">
    <name type="scientific">Mangrovibacterium diazotrophicum</name>
    <dbReference type="NCBI Taxonomy" id="1261403"/>
    <lineage>
        <taxon>Bacteria</taxon>
        <taxon>Pseudomonadati</taxon>
        <taxon>Bacteroidota</taxon>
        <taxon>Bacteroidia</taxon>
        <taxon>Marinilabiliales</taxon>
        <taxon>Prolixibacteraceae</taxon>
        <taxon>Mangrovibacterium</taxon>
    </lineage>
</organism>
<evidence type="ECO:0000256" key="5">
    <source>
        <dbReference type="ARBA" id="ARBA00022801"/>
    </source>
</evidence>
<dbReference type="Pfam" id="PF00933">
    <property type="entry name" value="Glyco_hydro_3"/>
    <property type="match status" value="1"/>
</dbReference>
<dbReference type="GO" id="GO:0009251">
    <property type="term" value="P:glucan catabolic process"/>
    <property type="evidence" value="ECO:0007669"/>
    <property type="project" value="TreeGrafter"/>
</dbReference>
<dbReference type="InterPro" id="IPR001764">
    <property type="entry name" value="Glyco_hydro_3_N"/>
</dbReference>
<dbReference type="PANTHER" id="PTHR30620:SF16">
    <property type="entry name" value="LYSOSOMAL BETA GLUCOSIDASE"/>
    <property type="match status" value="1"/>
</dbReference>
<dbReference type="InterPro" id="IPR019800">
    <property type="entry name" value="Glyco_hydro_3_AS"/>
</dbReference>
<keyword evidence="8" id="KW-0472">Membrane</keyword>
<dbReference type="InterPro" id="IPR036881">
    <property type="entry name" value="Glyco_hydro_3_C_sf"/>
</dbReference>
<evidence type="ECO:0000256" key="4">
    <source>
        <dbReference type="ARBA" id="ARBA00022729"/>
    </source>
</evidence>
<keyword evidence="5 7" id="KW-0378">Hydrolase</keyword>
<dbReference type="InterPro" id="IPR013783">
    <property type="entry name" value="Ig-like_fold"/>
</dbReference>
<dbReference type="AlphaFoldDB" id="A0A419W603"/>
<feature type="domain" description="Fibronectin type III-like" evidence="9">
    <location>
        <begin position="674"/>
        <end position="744"/>
    </location>
</feature>
<feature type="transmembrane region" description="Helical" evidence="8">
    <location>
        <begin position="15"/>
        <end position="35"/>
    </location>
</feature>
<dbReference type="EMBL" id="RAPN01000001">
    <property type="protein sequence ID" value="RKD90877.1"/>
    <property type="molecule type" value="Genomic_DNA"/>
</dbReference>
<dbReference type="Gene3D" id="3.20.20.300">
    <property type="entry name" value="Glycoside hydrolase, family 3, N-terminal domain"/>
    <property type="match status" value="1"/>
</dbReference>
<accession>A0A419W603</accession>
<dbReference type="SMART" id="SM01217">
    <property type="entry name" value="Fn3_like"/>
    <property type="match status" value="1"/>
</dbReference>
<dbReference type="InterPro" id="IPR026891">
    <property type="entry name" value="Fn3-like"/>
</dbReference>
<dbReference type="GO" id="GO:0008422">
    <property type="term" value="F:beta-glucosidase activity"/>
    <property type="evidence" value="ECO:0007669"/>
    <property type="project" value="UniProtKB-EC"/>
</dbReference>
<evidence type="ECO:0000256" key="7">
    <source>
        <dbReference type="RuleBase" id="RU361161"/>
    </source>
</evidence>
<keyword evidence="4" id="KW-0732">Signal</keyword>
<comment type="catalytic activity">
    <reaction evidence="1">
        <text>Hydrolysis of terminal, non-reducing beta-D-glucosyl residues with release of beta-D-glucose.</text>
        <dbReference type="EC" id="3.2.1.21"/>
    </reaction>
</comment>
<evidence type="ECO:0000313" key="10">
    <source>
        <dbReference type="EMBL" id="RKD90877.1"/>
    </source>
</evidence>
<proteinExistence type="inferred from homology"/>
<dbReference type="SUPFAM" id="SSF51445">
    <property type="entry name" value="(Trans)glycosidases"/>
    <property type="match status" value="1"/>
</dbReference>
<dbReference type="InterPro" id="IPR036962">
    <property type="entry name" value="Glyco_hydro_3_N_sf"/>
</dbReference>
<keyword evidence="11" id="KW-1185">Reference proteome</keyword>
<dbReference type="Pfam" id="PF14310">
    <property type="entry name" value="Fn3-like"/>
    <property type="match status" value="1"/>
</dbReference>
<keyword evidence="8" id="KW-0812">Transmembrane</keyword>
<sequence length="751" mass="83064">MTSIQTNLKLSVKSVFYKGLFVLGIFTLLILFGCISSGNRDDKFPVYKDKNAPIESRVRDLMGKMTLDEKIYQLMQVAFGKNMTVNNLGGEMDQIPPEIGSLIYVNQDPIVRNALQKRAVEESRLGIPILFANDIIHGFKTIYPISLGQACSWNPEIVKQACTVAAKESRSSGIDWTFSPMVDVARDPRWGRVAEGYGEDPYTNAVFSIASVQGYQGDDLADENSIAACLKHYVGYGASEGGRDYVYTEISKQTLWDTYLPPFEAGVNAGAATIMSGFHDISGVPASANHYTLTAVLKEKWGFNGFVVSDWNSIKQLKSQGVAGSDSEAALKSITAGVDMDMADGLYLGNLAELIKDGSLPIERLDDAVRRVLRLKFQLALFDRPYVVEASEEERYLLAEYLSIAERLAEESSVLLKNEHKTLPISKNVALAIIGPMAKEQESLLGSWSAHGEAEDVISIYEAMKQEFPESKITYAKGCDFEGIDKTGFSEALNVARKVEVVILCLGEKKSWSGENASRSTISLPEIQEDLLLELSKLDKPIVLLLSNGRPLALGAIEPNCQAIVEMWQPGVVGGTPVAGIISGRINPSGKLAMTFPFSTGQIPIYYNMRQQGRPRSGKYQDITNKPLYEFTHGLTYTSFKYGDLKANKDTIQKSEKLVVEIPIANMGDRDGAETAHWFVTDPVSSISRPVKELKYFEKKNIKVGEVTVFRFEIDPMRDLSYVDETGTRILESGEYYISVKNKKLKITVVD</sequence>
<comment type="caution">
    <text evidence="10">The sequence shown here is derived from an EMBL/GenBank/DDBJ whole genome shotgun (WGS) entry which is preliminary data.</text>
</comment>
<keyword evidence="8" id="KW-1133">Transmembrane helix</keyword>
<dbReference type="Pfam" id="PF01915">
    <property type="entry name" value="Glyco_hydro_3_C"/>
    <property type="match status" value="1"/>
</dbReference>
<dbReference type="EC" id="3.2.1.21" evidence="3"/>
<evidence type="ECO:0000259" key="9">
    <source>
        <dbReference type="SMART" id="SM01217"/>
    </source>
</evidence>
<dbReference type="OrthoDB" id="1006940at2"/>
<dbReference type="Gene3D" id="3.40.50.1700">
    <property type="entry name" value="Glycoside hydrolase family 3 C-terminal domain"/>
    <property type="match status" value="1"/>
</dbReference>
<evidence type="ECO:0000256" key="3">
    <source>
        <dbReference type="ARBA" id="ARBA00012744"/>
    </source>
</evidence>
<dbReference type="InterPro" id="IPR051915">
    <property type="entry name" value="Cellulose_Degrad_GH3"/>
</dbReference>
<evidence type="ECO:0000256" key="1">
    <source>
        <dbReference type="ARBA" id="ARBA00000448"/>
    </source>
</evidence>
<dbReference type="RefSeq" id="WP_120272238.1">
    <property type="nucleotide sequence ID" value="NZ_RAPN01000001.1"/>
</dbReference>
<keyword evidence="6 7" id="KW-0326">Glycosidase</keyword>
<dbReference type="Proteomes" id="UP000283387">
    <property type="component" value="Unassembled WGS sequence"/>
</dbReference>
<reference evidence="10 11" key="1">
    <citation type="submission" date="2018-09" db="EMBL/GenBank/DDBJ databases">
        <title>Genomic Encyclopedia of Archaeal and Bacterial Type Strains, Phase II (KMG-II): from individual species to whole genera.</title>
        <authorList>
            <person name="Goeker M."/>
        </authorList>
    </citation>
    <scope>NUCLEOTIDE SEQUENCE [LARGE SCALE GENOMIC DNA]</scope>
    <source>
        <strain evidence="10 11">DSM 27148</strain>
    </source>
</reference>
<evidence type="ECO:0000256" key="2">
    <source>
        <dbReference type="ARBA" id="ARBA00005336"/>
    </source>
</evidence>
<dbReference type="PROSITE" id="PS00775">
    <property type="entry name" value="GLYCOSYL_HYDROL_F3"/>
    <property type="match status" value="1"/>
</dbReference>
<gene>
    <name evidence="10" type="ORF">BC643_1222</name>
</gene>
<dbReference type="InterPro" id="IPR017853">
    <property type="entry name" value="GH"/>
</dbReference>
<dbReference type="PRINTS" id="PR00133">
    <property type="entry name" value="GLHYDRLASE3"/>
</dbReference>